<gene>
    <name evidence="1" type="ORF">SBA5_760023</name>
</gene>
<evidence type="ECO:0000313" key="2">
    <source>
        <dbReference type="Proteomes" id="UP000239735"/>
    </source>
</evidence>
<sequence length="37" mass="4318">MGSDIEAGSNIERAKVLYNEKTHRYVMWFHLELKGHG</sequence>
<evidence type="ECO:0000313" key="1">
    <source>
        <dbReference type="EMBL" id="SPE30195.1"/>
    </source>
</evidence>
<protein>
    <submittedName>
        <fullName evidence="1">Uncharacterized protein</fullName>
    </submittedName>
</protein>
<organism evidence="1 2">
    <name type="scientific">Candidatus Sulfuritelmatomonas gaucii</name>
    <dbReference type="NCBI Taxonomy" id="2043161"/>
    <lineage>
        <taxon>Bacteria</taxon>
        <taxon>Pseudomonadati</taxon>
        <taxon>Acidobacteriota</taxon>
        <taxon>Terriglobia</taxon>
        <taxon>Terriglobales</taxon>
        <taxon>Acidobacteriaceae</taxon>
        <taxon>Candidatus Sulfuritelmatomonas</taxon>
    </lineage>
</organism>
<accession>A0A2N9M410</accession>
<proteinExistence type="predicted"/>
<dbReference type="InterPro" id="IPR023296">
    <property type="entry name" value="Glyco_hydro_beta-prop_sf"/>
</dbReference>
<reference evidence="2" key="1">
    <citation type="submission" date="2018-02" db="EMBL/GenBank/DDBJ databases">
        <authorList>
            <person name="Hausmann B."/>
        </authorList>
    </citation>
    <scope>NUCLEOTIDE SEQUENCE [LARGE SCALE GENOMIC DNA]</scope>
    <source>
        <strain evidence="2">Peat soil MAG SbA5</strain>
    </source>
</reference>
<dbReference type="EMBL" id="OKRB01000137">
    <property type="protein sequence ID" value="SPE30195.1"/>
    <property type="molecule type" value="Genomic_DNA"/>
</dbReference>
<name>A0A2N9M410_9BACT</name>
<dbReference type="AlphaFoldDB" id="A0A2N9M410"/>
<dbReference type="Gene3D" id="2.115.10.20">
    <property type="entry name" value="Glycosyl hydrolase domain, family 43"/>
    <property type="match status" value="1"/>
</dbReference>
<dbReference type="Proteomes" id="UP000239735">
    <property type="component" value="Unassembled WGS sequence"/>
</dbReference>